<dbReference type="CDD" id="cd07043">
    <property type="entry name" value="STAS_anti-anti-sigma_factors"/>
    <property type="match status" value="1"/>
</dbReference>
<dbReference type="InterPro" id="IPR036513">
    <property type="entry name" value="STAS_dom_sf"/>
</dbReference>
<dbReference type="Gene3D" id="3.30.750.24">
    <property type="entry name" value="STAS domain"/>
    <property type="match status" value="1"/>
</dbReference>
<dbReference type="NCBIfam" id="TIGR00377">
    <property type="entry name" value="ant_ant_sig"/>
    <property type="match status" value="1"/>
</dbReference>
<dbReference type="InterPro" id="IPR002645">
    <property type="entry name" value="STAS_dom"/>
</dbReference>
<evidence type="ECO:0000313" key="5">
    <source>
        <dbReference type="Proteomes" id="UP000192455"/>
    </source>
</evidence>
<name>A0A1R3WI88_9RHOB</name>
<gene>
    <name evidence="4" type="ORF">SAMN05421849_0822</name>
</gene>
<dbReference type="InterPro" id="IPR003658">
    <property type="entry name" value="Anti-sigma_ant"/>
</dbReference>
<sequence length="111" mass="11938">MPLSSIDRGGIRIVRVESTRIDAAGVIRFKEAMRACIGDAPDLVILDLEQVEFIDSSGLGAIIATMKQLGETQMALAGLGTLVEKVFRLTRMDSVFAIYPTVNDALRAAGK</sequence>
<dbReference type="PANTHER" id="PTHR33495">
    <property type="entry name" value="ANTI-SIGMA FACTOR ANTAGONIST TM_1081-RELATED-RELATED"/>
    <property type="match status" value="1"/>
</dbReference>
<dbReference type="PANTHER" id="PTHR33495:SF2">
    <property type="entry name" value="ANTI-SIGMA FACTOR ANTAGONIST TM_1081-RELATED"/>
    <property type="match status" value="1"/>
</dbReference>
<dbReference type="STRING" id="515897.SAMN05421849_0822"/>
<accession>A0A1R3WI88</accession>
<organism evidence="4 5">
    <name type="scientific">Pontibaca methylaminivorans</name>
    <dbReference type="NCBI Taxonomy" id="515897"/>
    <lineage>
        <taxon>Bacteria</taxon>
        <taxon>Pseudomonadati</taxon>
        <taxon>Pseudomonadota</taxon>
        <taxon>Alphaproteobacteria</taxon>
        <taxon>Rhodobacterales</taxon>
        <taxon>Roseobacteraceae</taxon>
        <taxon>Pontibaca</taxon>
    </lineage>
</organism>
<evidence type="ECO:0000256" key="1">
    <source>
        <dbReference type="ARBA" id="ARBA00009013"/>
    </source>
</evidence>
<dbReference type="RefSeq" id="WP_076647758.1">
    <property type="nucleotide sequence ID" value="NZ_FTPS01000001.1"/>
</dbReference>
<evidence type="ECO:0000313" key="4">
    <source>
        <dbReference type="EMBL" id="SIT77810.1"/>
    </source>
</evidence>
<feature type="domain" description="STAS" evidence="3">
    <location>
        <begin position="21"/>
        <end position="109"/>
    </location>
</feature>
<comment type="similarity">
    <text evidence="1 2">Belongs to the anti-sigma-factor antagonist family.</text>
</comment>
<dbReference type="PROSITE" id="PS50801">
    <property type="entry name" value="STAS"/>
    <property type="match status" value="1"/>
</dbReference>
<keyword evidence="5" id="KW-1185">Reference proteome</keyword>
<dbReference type="AlphaFoldDB" id="A0A1R3WI88"/>
<dbReference type="EMBL" id="FTPS01000001">
    <property type="protein sequence ID" value="SIT77810.1"/>
    <property type="molecule type" value="Genomic_DNA"/>
</dbReference>
<dbReference type="GO" id="GO:0043856">
    <property type="term" value="F:anti-sigma factor antagonist activity"/>
    <property type="evidence" value="ECO:0007669"/>
    <property type="project" value="InterPro"/>
</dbReference>
<evidence type="ECO:0000256" key="2">
    <source>
        <dbReference type="RuleBase" id="RU003749"/>
    </source>
</evidence>
<reference evidence="4 5" key="1">
    <citation type="submission" date="2017-01" db="EMBL/GenBank/DDBJ databases">
        <authorList>
            <person name="Mah S.A."/>
            <person name="Swanson W.J."/>
            <person name="Moy G.W."/>
            <person name="Vacquier V.D."/>
        </authorList>
    </citation>
    <scope>NUCLEOTIDE SEQUENCE [LARGE SCALE GENOMIC DNA]</scope>
    <source>
        <strain evidence="4 5">DSM 21219</strain>
    </source>
</reference>
<dbReference type="Proteomes" id="UP000192455">
    <property type="component" value="Unassembled WGS sequence"/>
</dbReference>
<evidence type="ECO:0000259" key="3">
    <source>
        <dbReference type="PROSITE" id="PS50801"/>
    </source>
</evidence>
<dbReference type="Pfam" id="PF01740">
    <property type="entry name" value="STAS"/>
    <property type="match status" value="1"/>
</dbReference>
<dbReference type="OrthoDB" id="9796076at2"/>
<proteinExistence type="inferred from homology"/>
<dbReference type="SUPFAM" id="SSF52091">
    <property type="entry name" value="SpoIIaa-like"/>
    <property type="match status" value="1"/>
</dbReference>
<protein>
    <recommendedName>
        <fullName evidence="2">Anti-sigma factor antagonist</fullName>
    </recommendedName>
</protein>